<evidence type="ECO:0000313" key="16">
    <source>
        <dbReference type="Proteomes" id="UP000054937"/>
    </source>
</evidence>
<dbReference type="PROSITE" id="PS00039">
    <property type="entry name" value="DEAD_ATP_HELICASE"/>
    <property type="match status" value="1"/>
</dbReference>
<keyword evidence="16" id="KW-1185">Reference proteome</keyword>
<dbReference type="Pfam" id="PF00270">
    <property type="entry name" value="DEAD"/>
    <property type="match status" value="1"/>
</dbReference>
<dbReference type="Pfam" id="PF00271">
    <property type="entry name" value="Helicase_C"/>
    <property type="match status" value="1"/>
</dbReference>
<dbReference type="FunCoup" id="A0A0V0R7J6">
    <property type="interactions" value="481"/>
</dbReference>
<dbReference type="PANTHER" id="PTHR47959">
    <property type="entry name" value="ATP-DEPENDENT RNA HELICASE RHLE-RELATED"/>
    <property type="match status" value="1"/>
</dbReference>
<organism evidence="15 16">
    <name type="scientific">Pseudocohnilembus persalinus</name>
    <name type="common">Ciliate</name>
    <dbReference type="NCBI Taxonomy" id="266149"/>
    <lineage>
        <taxon>Eukaryota</taxon>
        <taxon>Sar</taxon>
        <taxon>Alveolata</taxon>
        <taxon>Ciliophora</taxon>
        <taxon>Intramacronucleata</taxon>
        <taxon>Oligohymenophorea</taxon>
        <taxon>Scuticociliatia</taxon>
        <taxon>Philasterida</taxon>
        <taxon>Pseudocohnilembidae</taxon>
        <taxon>Pseudocohnilembus</taxon>
    </lineage>
</organism>
<keyword evidence="7" id="KW-0539">Nucleus</keyword>
<dbReference type="CDD" id="cd17954">
    <property type="entry name" value="DEADc_DDX47"/>
    <property type="match status" value="1"/>
</dbReference>
<evidence type="ECO:0000313" key="15">
    <source>
        <dbReference type="EMBL" id="KRX10465.1"/>
    </source>
</evidence>
<dbReference type="SMART" id="SM00490">
    <property type="entry name" value="HELICc"/>
    <property type="match status" value="1"/>
</dbReference>
<keyword evidence="4 10" id="KW-0347">Helicase</keyword>
<feature type="region of interest" description="Disordered" evidence="11">
    <location>
        <begin position="420"/>
        <end position="462"/>
    </location>
</feature>
<evidence type="ECO:0000256" key="1">
    <source>
        <dbReference type="ARBA" id="ARBA00004123"/>
    </source>
</evidence>
<dbReference type="InterPro" id="IPR044765">
    <property type="entry name" value="DDX47/Rrp3_DEADc"/>
</dbReference>
<dbReference type="GO" id="GO:0016787">
    <property type="term" value="F:hydrolase activity"/>
    <property type="evidence" value="ECO:0007669"/>
    <property type="project" value="UniProtKB-KW"/>
</dbReference>
<dbReference type="InterPro" id="IPR000629">
    <property type="entry name" value="RNA-helicase_DEAD-box_CS"/>
</dbReference>
<protein>
    <submittedName>
        <fullName evidence="15">p-loop containing nucleoside triphosphate hydrolase</fullName>
    </submittedName>
</protein>
<dbReference type="InterPro" id="IPR014014">
    <property type="entry name" value="RNA_helicase_DEAD_Q_motif"/>
</dbReference>
<comment type="caution">
    <text evidence="15">The sequence shown here is derived from an EMBL/GenBank/DDBJ whole genome shotgun (WGS) entry which is preliminary data.</text>
</comment>
<accession>A0A0V0R7J6</accession>
<feature type="domain" description="Helicase C-terminal" evidence="13">
    <location>
        <begin position="249"/>
        <end position="397"/>
    </location>
</feature>
<keyword evidence="3 10" id="KW-0378">Hydrolase</keyword>
<dbReference type="SMART" id="SM00487">
    <property type="entry name" value="DEXDc"/>
    <property type="match status" value="1"/>
</dbReference>
<keyword evidence="2 10" id="KW-0547">Nucleotide-binding</keyword>
<dbReference type="CDD" id="cd18787">
    <property type="entry name" value="SF2_C_DEAD"/>
    <property type="match status" value="1"/>
</dbReference>
<dbReference type="InterPro" id="IPR050079">
    <property type="entry name" value="DEAD_box_RNA_helicase"/>
</dbReference>
<evidence type="ECO:0000256" key="9">
    <source>
        <dbReference type="PROSITE-ProRule" id="PRU00552"/>
    </source>
</evidence>
<feature type="short sequence motif" description="Q motif" evidence="9">
    <location>
        <begin position="24"/>
        <end position="52"/>
    </location>
</feature>
<evidence type="ECO:0000256" key="11">
    <source>
        <dbReference type="SAM" id="MobiDB-lite"/>
    </source>
</evidence>
<dbReference type="PROSITE" id="PS51195">
    <property type="entry name" value="Q_MOTIF"/>
    <property type="match status" value="1"/>
</dbReference>
<keyword evidence="5 10" id="KW-0067">ATP-binding</keyword>
<dbReference type="InterPro" id="IPR011545">
    <property type="entry name" value="DEAD/DEAH_box_helicase_dom"/>
</dbReference>
<evidence type="ECO:0000256" key="5">
    <source>
        <dbReference type="ARBA" id="ARBA00022840"/>
    </source>
</evidence>
<comment type="similarity">
    <text evidence="8">Belongs to the DEAD box helicase family. DDX47/RRP3 subfamily.</text>
</comment>
<dbReference type="GO" id="GO:0005829">
    <property type="term" value="C:cytosol"/>
    <property type="evidence" value="ECO:0007669"/>
    <property type="project" value="TreeGrafter"/>
</dbReference>
<dbReference type="PANTHER" id="PTHR47959:SF24">
    <property type="entry name" value="ATP-DEPENDENT RNA HELICASE"/>
    <property type="match status" value="1"/>
</dbReference>
<evidence type="ECO:0000259" key="14">
    <source>
        <dbReference type="PROSITE" id="PS51195"/>
    </source>
</evidence>
<dbReference type="GO" id="GO:0005524">
    <property type="term" value="F:ATP binding"/>
    <property type="evidence" value="ECO:0007669"/>
    <property type="project" value="UniProtKB-KW"/>
</dbReference>
<keyword evidence="6" id="KW-0694">RNA-binding</keyword>
<proteinExistence type="inferred from homology"/>
<dbReference type="InterPro" id="IPR014001">
    <property type="entry name" value="Helicase_ATP-bd"/>
</dbReference>
<dbReference type="SUPFAM" id="SSF52540">
    <property type="entry name" value="P-loop containing nucleoside triphosphate hydrolases"/>
    <property type="match status" value="1"/>
</dbReference>
<evidence type="ECO:0000256" key="8">
    <source>
        <dbReference type="ARBA" id="ARBA00024350"/>
    </source>
</evidence>
<dbReference type="PROSITE" id="PS51194">
    <property type="entry name" value="HELICASE_CTER"/>
    <property type="match status" value="1"/>
</dbReference>
<dbReference type="InterPro" id="IPR001650">
    <property type="entry name" value="Helicase_C-like"/>
</dbReference>
<feature type="compositionally biased region" description="Basic residues" evidence="11">
    <location>
        <begin position="439"/>
        <end position="462"/>
    </location>
</feature>
<comment type="subcellular location">
    <subcellularLocation>
        <location evidence="1">Nucleus</location>
    </subcellularLocation>
</comment>
<evidence type="ECO:0000256" key="4">
    <source>
        <dbReference type="ARBA" id="ARBA00022806"/>
    </source>
</evidence>
<evidence type="ECO:0000256" key="10">
    <source>
        <dbReference type="RuleBase" id="RU000492"/>
    </source>
</evidence>
<feature type="domain" description="DEAD-box RNA helicase Q" evidence="14">
    <location>
        <begin position="24"/>
        <end position="52"/>
    </location>
</feature>
<dbReference type="InterPro" id="IPR027417">
    <property type="entry name" value="P-loop_NTPase"/>
</dbReference>
<reference evidence="15 16" key="1">
    <citation type="journal article" date="2015" name="Sci. Rep.">
        <title>Genome of the facultative scuticociliatosis pathogen Pseudocohnilembus persalinus provides insight into its virulence through horizontal gene transfer.</title>
        <authorList>
            <person name="Xiong J."/>
            <person name="Wang G."/>
            <person name="Cheng J."/>
            <person name="Tian M."/>
            <person name="Pan X."/>
            <person name="Warren A."/>
            <person name="Jiang C."/>
            <person name="Yuan D."/>
            <person name="Miao W."/>
        </authorList>
    </citation>
    <scope>NUCLEOTIDE SEQUENCE [LARGE SCALE GENOMIC DNA]</scope>
    <source>
        <strain evidence="15">36N120E</strain>
    </source>
</reference>
<dbReference type="OrthoDB" id="10261904at2759"/>
<evidence type="ECO:0000256" key="7">
    <source>
        <dbReference type="ARBA" id="ARBA00023242"/>
    </source>
</evidence>
<feature type="domain" description="Helicase ATP-binding" evidence="12">
    <location>
        <begin position="55"/>
        <end position="226"/>
    </location>
</feature>
<dbReference type="Proteomes" id="UP000054937">
    <property type="component" value="Unassembled WGS sequence"/>
</dbReference>
<evidence type="ECO:0000256" key="6">
    <source>
        <dbReference type="ARBA" id="ARBA00022884"/>
    </source>
</evidence>
<dbReference type="InParanoid" id="A0A0V0R7J6"/>
<gene>
    <name evidence="15" type="ORF">PPERSA_08767</name>
</gene>
<dbReference type="GO" id="GO:0005634">
    <property type="term" value="C:nucleus"/>
    <property type="evidence" value="ECO:0007669"/>
    <property type="project" value="UniProtKB-SubCell"/>
</dbReference>
<dbReference type="PROSITE" id="PS51192">
    <property type="entry name" value="HELICASE_ATP_BIND_1"/>
    <property type="match status" value="1"/>
</dbReference>
<dbReference type="GO" id="GO:0003723">
    <property type="term" value="F:RNA binding"/>
    <property type="evidence" value="ECO:0007669"/>
    <property type="project" value="UniProtKB-KW"/>
</dbReference>
<evidence type="ECO:0000259" key="13">
    <source>
        <dbReference type="PROSITE" id="PS51194"/>
    </source>
</evidence>
<sequence>MEANNKQEDQKQNQQNKEEVEKEVTFKDLGLCDELLEACERLKYKYPTKIQKESLPYTLKKQDIIALAETGSGKTLSFAIPVIQSLLEQQTPYFALVLSPTRELCVQIAEHFEALGSSIGLKTVTIVGGLDPMMQAIALSKKPHIIVGTPGRVLYHLQNTKGFSFKNLKFLVMDEADKLLNMDFEKEINNILEIIPRERNTFLFSATMTNKVNKLQRASLRNPVKVEVSSKYQTVSTLTSNYLFIPAKYKDCYLIYTLNEYAGQTTIIFVTTCMQAIRVCLMARNLGFQAVTIHGQMSQVKRMGAINKFKSGEKNILVATDVASRGLDIPNVDLVLNFDIPQNAKDYVHRVGRTARAGKAGKAISYVTQYDVEAYQKIEFLLQKKLDPFKCEESEVLIFQERVQEASRIANQEIKDLLEKQNKGSLDEDEGGDNSSKKNNYKRKGKILKDKSKGKKKPKLDI</sequence>
<dbReference type="AlphaFoldDB" id="A0A0V0R7J6"/>
<dbReference type="Gene3D" id="3.40.50.300">
    <property type="entry name" value="P-loop containing nucleotide triphosphate hydrolases"/>
    <property type="match status" value="2"/>
</dbReference>
<dbReference type="GO" id="GO:0003724">
    <property type="term" value="F:RNA helicase activity"/>
    <property type="evidence" value="ECO:0007669"/>
    <property type="project" value="InterPro"/>
</dbReference>
<evidence type="ECO:0000259" key="12">
    <source>
        <dbReference type="PROSITE" id="PS51192"/>
    </source>
</evidence>
<evidence type="ECO:0000256" key="3">
    <source>
        <dbReference type="ARBA" id="ARBA00022801"/>
    </source>
</evidence>
<evidence type="ECO:0000256" key="2">
    <source>
        <dbReference type="ARBA" id="ARBA00022741"/>
    </source>
</evidence>
<dbReference type="OMA" id="HVLNKMP"/>
<name>A0A0V0R7J6_PSEPJ</name>
<dbReference type="EMBL" id="LDAU01000027">
    <property type="protein sequence ID" value="KRX10465.1"/>
    <property type="molecule type" value="Genomic_DNA"/>
</dbReference>